<dbReference type="Proteomes" id="UP000244184">
    <property type="component" value="Unassembled WGS sequence"/>
</dbReference>
<evidence type="ECO:0000313" key="2">
    <source>
        <dbReference type="Proteomes" id="UP000244184"/>
    </source>
</evidence>
<comment type="caution">
    <text evidence="1">The sequence shown here is derived from an EMBL/GenBank/DDBJ whole genome shotgun (WGS) entry which is preliminary data.</text>
</comment>
<reference evidence="1 2" key="1">
    <citation type="submission" date="2018-03" db="EMBL/GenBank/DDBJ databases">
        <title>Genome sequence of Paenibacillus elgii strain AC13 an antimicrobial compound producing bacteria.</title>
        <authorList>
            <person name="Kurokawa A.S."/>
            <person name="Araujo J.F."/>
            <person name="Costa R.A."/>
            <person name="Ortega D.B."/>
            <person name="Pires A.S."/>
            <person name="Pappas G.J.Jr."/>
            <person name="Franco O.L."/>
            <person name="Barreto C."/>
            <person name="Magalhaes B.S."/>
            <person name="Kruger R.H."/>
        </authorList>
    </citation>
    <scope>NUCLEOTIDE SEQUENCE [LARGE SCALE GENOMIC DNA]</scope>
    <source>
        <strain evidence="1 2">AC13</strain>
    </source>
</reference>
<gene>
    <name evidence="1" type="ORF">C8Z91_14065</name>
</gene>
<dbReference type="AlphaFoldDB" id="A0A2T6G3H4"/>
<name>A0A2T6G3H4_9BACL</name>
<dbReference type="RefSeq" id="WP_108531862.1">
    <property type="nucleotide sequence ID" value="NZ_PYHP01000033.1"/>
</dbReference>
<organism evidence="1 2">
    <name type="scientific">Paenibacillus elgii</name>
    <dbReference type="NCBI Taxonomy" id="189691"/>
    <lineage>
        <taxon>Bacteria</taxon>
        <taxon>Bacillati</taxon>
        <taxon>Bacillota</taxon>
        <taxon>Bacilli</taxon>
        <taxon>Bacillales</taxon>
        <taxon>Paenibacillaceae</taxon>
        <taxon>Paenibacillus</taxon>
    </lineage>
</organism>
<dbReference type="EMBL" id="PYHP01000033">
    <property type="protein sequence ID" value="PUA38714.1"/>
    <property type="molecule type" value="Genomic_DNA"/>
</dbReference>
<accession>A0A2T6G3H4</accession>
<sequence>MYELSRDHFYKAASLLKNGHPHPEVQSILENNNPGWIFTDRVDSTRTALVWSKGMKGFYLIGDETNDAFTDNLDDFIRTSIAPRMRELGMNYFEVSGHHDQWNNPWKN</sequence>
<proteinExistence type="predicted"/>
<protein>
    <submittedName>
        <fullName evidence="1">Uncharacterized protein</fullName>
    </submittedName>
</protein>
<evidence type="ECO:0000313" key="1">
    <source>
        <dbReference type="EMBL" id="PUA38714.1"/>
    </source>
</evidence>